<evidence type="ECO:0000313" key="1">
    <source>
        <dbReference type="EMBL" id="OES43360.1"/>
    </source>
</evidence>
<dbReference type="STRING" id="1714016.BA724_14010"/>
<evidence type="ECO:0000313" key="2">
    <source>
        <dbReference type="Proteomes" id="UP000095658"/>
    </source>
</evidence>
<dbReference type="EMBL" id="MAMP01000026">
    <property type="protein sequence ID" value="OES43360.1"/>
    <property type="molecule type" value="Genomic_DNA"/>
</dbReference>
<organism evidence="1 2">
    <name type="scientific">Domibacillus iocasae</name>
    <dbReference type="NCBI Taxonomy" id="1714016"/>
    <lineage>
        <taxon>Bacteria</taxon>
        <taxon>Bacillati</taxon>
        <taxon>Bacillota</taxon>
        <taxon>Bacilli</taxon>
        <taxon>Bacillales</taxon>
        <taxon>Bacillaceae</taxon>
        <taxon>Domibacillus</taxon>
    </lineage>
</organism>
<gene>
    <name evidence="1" type="ORF">BA724_14010</name>
</gene>
<sequence>MALNASQNETIVKRYRLEEEWISYIEEYKDINSSHNLSSALKSILIEHKELSNRLFDLRFITNQIKRELLQEIDNGIKKNVETEMKRIRLGTNNTDRNTQVLIELLQGFMVASNKDTIATTDIYKPDFLVEAENVVQERIANLKQKKHSKGEKNE</sequence>
<accession>A0A1E7DJU6</accession>
<name>A0A1E7DJU6_9BACI</name>
<protein>
    <submittedName>
        <fullName evidence="1">Uncharacterized protein</fullName>
    </submittedName>
</protein>
<reference evidence="1 2" key="1">
    <citation type="submission" date="2016-06" db="EMBL/GenBank/DDBJ databases">
        <title>Domibacillus iocasae genome sequencing.</title>
        <authorList>
            <person name="Verma A."/>
            <person name="Pal Y."/>
            <person name="Ojha A.K."/>
            <person name="Krishnamurthi S."/>
        </authorList>
    </citation>
    <scope>NUCLEOTIDE SEQUENCE [LARGE SCALE GENOMIC DNA]</scope>
    <source>
        <strain evidence="1 2">DSM 29979</strain>
    </source>
</reference>
<proteinExistence type="predicted"/>
<dbReference type="RefSeq" id="WP_069939976.1">
    <property type="nucleotide sequence ID" value="NZ_MAMP01000026.1"/>
</dbReference>
<comment type="caution">
    <text evidence="1">The sequence shown here is derived from an EMBL/GenBank/DDBJ whole genome shotgun (WGS) entry which is preliminary data.</text>
</comment>
<dbReference type="AlphaFoldDB" id="A0A1E7DJU6"/>
<keyword evidence="2" id="KW-1185">Reference proteome</keyword>
<dbReference type="Proteomes" id="UP000095658">
    <property type="component" value="Unassembled WGS sequence"/>
</dbReference>